<dbReference type="PROSITE" id="PS51257">
    <property type="entry name" value="PROKAR_LIPOPROTEIN"/>
    <property type="match status" value="1"/>
</dbReference>
<evidence type="ECO:0000259" key="1">
    <source>
        <dbReference type="Pfam" id="PF14289"/>
    </source>
</evidence>
<dbReference type="RefSeq" id="WP_344815114.1">
    <property type="nucleotide sequence ID" value="NZ_BAABCT010000001.1"/>
</dbReference>
<accession>A0ABP7V9B3</accession>
<feature type="domain" description="DUF4369" evidence="1">
    <location>
        <begin position="27"/>
        <end position="125"/>
    </location>
</feature>
<proteinExistence type="predicted"/>
<keyword evidence="3" id="KW-1185">Reference proteome</keyword>
<comment type="caution">
    <text evidence="2">The sequence shown here is derived from an EMBL/GenBank/DDBJ whole genome shotgun (WGS) entry which is preliminary data.</text>
</comment>
<dbReference type="Proteomes" id="UP001500367">
    <property type="component" value="Unassembled WGS sequence"/>
</dbReference>
<name>A0ABP7V9B3_9FLAO</name>
<reference evidence="3" key="1">
    <citation type="journal article" date="2019" name="Int. J. Syst. Evol. Microbiol.">
        <title>The Global Catalogue of Microorganisms (GCM) 10K type strain sequencing project: providing services to taxonomists for standard genome sequencing and annotation.</title>
        <authorList>
            <consortium name="The Broad Institute Genomics Platform"/>
            <consortium name="The Broad Institute Genome Sequencing Center for Infectious Disease"/>
            <person name="Wu L."/>
            <person name="Ma J."/>
        </authorList>
    </citation>
    <scope>NUCLEOTIDE SEQUENCE [LARGE SCALE GENOMIC DNA]</scope>
    <source>
        <strain evidence="3">JCM 17069</strain>
    </source>
</reference>
<dbReference type="Pfam" id="PF14289">
    <property type="entry name" value="DUF4369"/>
    <property type="match status" value="1"/>
</dbReference>
<dbReference type="InterPro" id="IPR025380">
    <property type="entry name" value="DUF4369"/>
</dbReference>
<gene>
    <name evidence="2" type="ORF">GCM10022389_03620</name>
</gene>
<evidence type="ECO:0000313" key="2">
    <source>
        <dbReference type="EMBL" id="GAA4062375.1"/>
    </source>
</evidence>
<evidence type="ECO:0000313" key="3">
    <source>
        <dbReference type="Proteomes" id="UP001500367"/>
    </source>
</evidence>
<sequence>MQKIIIALLALVVITSCSEKKSDKNLQITGNIKGLKKGTLYIQRIKDTTLVAIDTIIIDGDSHFTSEMNIDSPEMLYLFLDRGVSNSVDNNLPFFVEPGKINIESSLEFFTADAKITGSKNQELYDEYKKVVSRYVDENLELVIKRLDTSKNKNTTELDKIQIEQDNILKRKYLYTTNFAVNHGNYAVAPYVAVAEIYDINLKYLDTIQKSLTPEISKSLYGKKLKQLIEERKKLETK</sequence>
<dbReference type="EMBL" id="BAABCT010000001">
    <property type="protein sequence ID" value="GAA4062375.1"/>
    <property type="molecule type" value="Genomic_DNA"/>
</dbReference>
<organism evidence="2 3">
    <name type="scientific">Flavobacterium cheonanense</name>
    <dbReference type="NCBI Taxonomy" id="706183"/>
    <lineage>
        <taxon>Bacteria</taxon>
        <taxon>Pseudomonadati</taxon>
        <taxon>Bacteroidota</taxon>
        <taxon>Flavobacteriia</taxon>
        <taxon>Flavobacteriales</taxon>
        <taxon>Flavobacteriaceae</taxon>
        <taxon>Flavobacterium</taxon>
    </lineage>
</organism>
<protein>
    <submittedName>
        <fullName evidence="2">DUF4369 domain-containing protein</fullName>
    </submittedName>
</protein>